<dbReference type="Proteomes" id="UP001251528">
    <property type="component" value="Unassembled WGS sequence"/>
</dbReference>
<protein>
    <submittedName>
        <fullName evidence="1">Uncharacterized protein</fullName>
    </submittedName>
</protein>
<gene>
    <name evidence="1" type="ORF">QQS21_011966</name>
</gene>
<name>A0AAJ0CCB9_9HYPO</name>
<dbReference type="PANTHER" id="PTHR35391:SF5">
    <property type="entry name" value="DUF6590 DOMAIN-CONTAINING PROTEIN"/>
    <property type="match status" value="1"/>
</dbReference>
<reference evidence="1" key="1">
    <citation type="submission" date="2023-06" db="EMBL/GenBank/DDBJ databases">
        <title>Conoideocrella luteorostrata (Hypocreales: Clavicipitaceae), a potential biocontrol fungus for elongate hemlock scale in United States Christmas tree production areas.</title>
        <authorList>
            <person name="Barrett H."/>
            <person name="Lovett B."/>
            <person name="Macias A.M."/>
            <person name="Stajich J.E."/>
            <person name="Kasson M.T."/>
        </authorList>
    </citation>
    <scope>NUCLEOTIDE SEQUENCE</scope>
    <source>
        <strain evidence="1">ARSEF 14590</strain>
    </source>
</reference>
<keyword evidence="2" id="KW-1185">Reference proteome</keyword>
<organism evidence="1 2">
    <name type="scientific">Conoideocrella luteorostrata</name>
    <dbReference type="NCBI Taxonomy" id="1105319"/>
    <lineage>
        <taxon>Eukaryota</taxon>
        <taxon>Fungi</taxon>
        <taxon>Dikarya</taxon>
        <taxon>Ascomycota</taxon>
        <taxon>Pezizomycotina</taxon>
        <taxon>Sordariomycetes</taxon>
        <taxon>Hypocreomycetidae</taxon>
        <taxon>Hypocreales</taxon>
        <taxon>Clavicipitaceae</taxon>
        <taxon>Conoideocrella</taxon>
    </lineage>
</organism>
<sequence length="376" mass="43174">MVVKFTMELAQETDPEYTITLKKTALICESHLRKLLEDEEARPRIVVAREGHWASRQFAEFNLWCTKVGVQSEGLQSIDVRLKDVPEICDLLGQLLGSLQRDLNELQQPTYSGPRENYFKSQFDSDGSDALSFDSLSSPECSDTESDLDNASLMRKKQRLLLQEHVEDTIERLHGHALRIEHAGANHRRKRIEIYRQKDEHKWAYNGFKELALRRAQVQFPLASNAFRERLAESFARRRTRLDYLKKHQKKRAFGMVKQDHDEHPASIPVLESGEGQISSAVNQKILAKSNVPARSRPHDYHTVYSATVKTKLEIGPQQKQNQRAESVATVALQHPGFPPPPRCPGASFQCPYCQLEFRAREAEKNRWRLVIALVL</sequence>
<evidence type="ECO:0000313" key="2">
    <source>
        <dbReference type="Proteomes" id="UP001251528"/>
    </source>
</evidence>
<proteinExistence type="predicted"/>
<evidence type="ECO:0000313" key="1">
    <source>
        <dbReference type="EMBL" id="KAK2590356.1"/>
    </source>
</evidence>
<dbReference type="AlphaFoldDB" id="A0AAJ0CCB9"/>
<dbReference type="PANTHER" id="PTHR35391">
    <property type="entry name" value="C2H2-TYPE DOMAIN-CONTAINING PROTEIN-RELATED"/>
    <property type="match status" value="1"/>
</dbReference>
<comment type="caution">
    <text evidence="1">The sequence shown here is derived from an EMBL/GenBank/DDBJ whole genome shotgun (WGS) entry which is preliminary data.</text>
</comment>
<dbReference type="EMBL" id="JASWJB010000450">
    <property type="protein sequence ID" value="KAK2590356.1"/>
    <property type="molecule type" value="Genomic_DNA"/>
</dbReference>
<accession>A0AAJ0CCB9</accession>